<protein>
    <submittedName>
        <fullName evidence="1">Uncharacterized protein</fullName>
    </submittedName>
</protein>
<dbReference type="AlphaFoldDB" id="A0A4D4JAE5"/>
<sequence>MVSSARRAELLLDPEVTDESEHELVATFGAMGFHAESRRKLPHRGAAELDWLVLAALPLHAFLSGLGSAAVKDVYRAVKTVARRATGRRKTETGHRVPLILQDSESKLQIVLEDDLPVEAYHQLVALDLTSYRLGRLRYDRQRGTWRSERDEAAG</sequence>
<dbReference type="Proteomes" id="UP000298860">
    <property type="component" value="Unassembled WGS sequence"/>
</dbReference>
<dbReference type="EMBL" id="BJFL01000019">
    <property type="protein sequence ID" value="GDY31980.1"/>
    <property type="molecule type" value="Genomic_DNA"/>
</dbReference>
<keyword evidence="2" id="KW-1185">Reference proteome</keyword>
<proteinExistence type="predicted"/>
<evidence type="ECO:0000313" key="2">
    <source>
        <dbReference type="Proteomes" id="UP000298860"/>
    </source>
</evidence>
<dbReference type="OrthoDB" id="4249122at2"/>
<reference evidence="2" key="1">
    <citation type="submission" date="2019-04" db="EMBL/GenBank/DDBJ databases">
        <title>Draft genome sequence of Pseudonocardiaceae bacterium SL3-2-4.</title>
        <authorList>
            <person name="Ningsih F."/>
            <person name="Yokota A."/>
            <person name="Sakai Y."/>
            <person name="Nanatani K."/>
            <person name="Yabe S."/>
            <person name="Oetari A."/>
            <person name="Sjamsuridzal W."/>
        </authorList>
    </citation>
    <scope>NUCLEOTIDE SEQUENCE [LARGE SCALE GENOMIC DNA]</scope>
    <source>
        <strain evidence="2">SL3-2-4</strain>
    </source>
</reference>
<name>A0A4D4JAE5_9PSEU</name>
<evidence type="ECO:0000313" key="1">
    <source>
        <dbReference type="EMBL" id="GDY31980.1"/>
    </source>
</evidence>
<organism evidence="1 2">
    <name type="scientific">Gandjariella thermophila</name>
    <dbReference type="NCBI Taxonomy" id="1931992"/>
    <lineage>
        <taxon>Bacteria</taxon>
        <taxon>Bacillati</taxon>
        <taxon>Actinomycetota</taxon>
        <taxon>Actinomycetes</taxon>
        <taxon>Pseudonocardiales</taxon>
        <taxon>Pseudonocardiaceae</taxon>
        <taxon>Gandjariella</taxon>
    </lineage>
</organism>
<dbReference type="RefSeq" id="WP_137815020.1">
    <property type="nucleotide sequence ID" value="NZ_BJFL01000019.1"/>
</dbReference>
<comment type="caution">
    <text evidence="1">The sequence shown here is derived from an EMBL/GenBank/DDBJ whole genome shotgun (WGS) entry which is preliminary data.</text>
</comment>
<gene>
    <name evidence="1" type="ORF">GTS_36130</name>
</gene>
<accession>A0A4D4JAE5</accession>